<sequence length="168" mass="18674">MSRQHRSGLQLPVVDFLDTSVFVEILNVPYMNDHRDEVLSEMDARLKASVRFVLPTATVIETGNHIFQIGEGTLRRDRAASFMSLLHKTASGEAPWVLHERTWDGSFLTSLCNGGTTGMNLAEHALHEQLGAGDLSIVAERDLYASKVQAKVRIWTLEAVMGTWAELP</sequence>
<reference evidence="1 2" key="1">
    <citation type="submission" date="2020-08" db="EMBL/GenBank/DDBJ databases">
        <title>A novel species.</title>
        <authorList>
            <person name="Gao J."/>
        </authorList>
    </citation>
    <scope>NUCLEOTIDE SEQUENCE [LARGE SCALE GENOMIC DNA]</scope>
    <source>
        <strain evidence="1 2">CRXT-G-22</strain>
    </source>
</reference>
<dbReference type="Proteomes" id="UP000516052">
    <property type="component" value="Chromosome"/>
</dbReference>
<name>A0A7H0IF40_9ACTN</name>
<proteinExistence type="predicted"/>
<evidence type="ECO:0000313" key="2">
    <source>
        <dbReference type="Proteomes" id="UP000516052"/>
    </source>
</evidence>
<dbReference type="KEGG" id="sroi:IAG44_19525"/>
<gene>
    <name evidence="1" type="ORF">IAG44_19525</name>
</gene>
<protein>
    <recommendedName>
        <fullName evidence="3">PIN domain-containing protein</fullName>
    </recommendedName>
</protein>
<organism evidence="1 2">
    <name type="scientific">Streptomyces roseirectus</name>
    <dbReference type="NCBI Taxonomy" id="2768066"/>
    <lineage>
        <taxon>Bacteria</taxon>
        <taxon>Bacillati</taxon>
        <taxon>Actinomycetota</taxon>
        <taxon>Actinomycetes</taxon>
        <taxon>Kitasatosporales</taxon>
        <taxon>Streptomycetaceae</taxon>
        <taxon>Streptomyces</taxon>
    </lineage>
</organism>
<dbReference type="AlphaFoldDB" id="A0A7H0IF40"/>
<evidence type="ECO:0008006" key="3">
    <source>
        <dbReference type="Google" id="ProtNLM"/>
    </source>
</evidence>
<dbReference type="EMBL" id="CP060828">
    <property type="protein sequence ID" value="QNP71406.1"/>
    <property type="molecule type" value="Genomic_DNA"/>
</dbReference>
<evidence type="ECO:0000313" key="1">
    <source>
        <dbReference type="EMBL" id="QNP71406.1"/>
    </source>
</evidence>
<dbReference type="RefSeq" id="WP_187748375.1">
    <property type="nucleotide sequence ID" value="NZ_CP060828.1"/>
</dbReference>
<keyword evidence="2" id="KW-1185">Reference proteome</keyword>
<accession>A0A7H0IF40</accession>